<feature type="compositionally biased region" description="Basic residues" evidence="1">
    <location>
        <begin position="172"/>
        <end position="186"/>
    </location>
</feature>
<feature type="compositionally biased region" description="Basic residues" evidence="1">
    <location>
        <begin position="146"/>
        <end position="155"/>
    </location>
</feature>
<evidence type="ECO:0000313" key="2">
    <source>
        <dbReference type="EMBL" id="CAA9319369.1"/>
    </source>
</evidence>
<feature type="non-terminal residue" evidence="2">
    <location>
        <position position="373"/>
    </location>
</feature>
<dbReference type="EMBL" id="CADCTV010000338">
    <property type="protein sequence ID" value="CAA9319369.1"/>
    <property type="molecule type" value="Genomic_DNA"/>
</dbReference>
<feature type="compositionally biased region" description="Basic and acidic residues" evidence="1">
    <location>
        <begin position="156"/>
        <end position="171"/>
    </location>
</feature>
<feature type="region of interest" description="Disordered" evidence="1">
    <location>
        <begin position="334"/>
        <end position="373"/>
    </location>
</feature>
<feature type="region of interest" description="Disordered" evidence="1">
    <location>
        <begin position="208"/>
        <end position="322"/>
    </location>
</feature>
<name>A0A6J4KZT5_9BACT</name>
<accession>A0A6J4KZT5</accession>
<feature type="region of interest" description="Disordered" evidence="1">
    <location>
        <begin position="1"/>
        <end position="189"/>
    </location>
</feature>
<organism evidence="2">
    <name type="scientific">uncultured Gemmatimonadota bacterium</name>
    <dbReference type="NCBI Taxonomy" id="203437"/>
    <lineage>
        <taxon>Bacteria</taxon>
        <taxon>Pseudomonadati</taxon>
        <taxon>Gemmatimonadota</taxon>
        <taxon>environmental samples</taxon>
    </lineage>
</organism>
<feature type="compositionally biased region" description="Basic and acidic residues" evidence="1">
    <location>
        <begin position="12"/>
        <end position="29"/>
    </location>
</feature>
<sequence>EGTNSQLYPARRVGDPRGRDAGDRPGRDRAQHRRGAPGARGRACRRSAAVPVRGRRHPGDPRCAGDDQSGAAGTRHLSREREHHPGRGNVDRGVWGTGDHRARKPRRYHLQPWPLGGRGGAGRPWARGKRTQHPWNPGQLLLGQRLRPRRTRRVRAGGDGDQRGSRRDLQRFRRRGRNRAAARRQRVGGARLPGAGCGVHGAQRDGRGVLVHRHPGGGLPCGRDRHRRKVEPARGGAGVTVRKRAHHHRPGSRGGRGHGGGVHPGHPGERGAAGGSGWRFGAQHAQPPGGHGQPGRGGERLPLGPAPDQRRRAPRGGQHLGAGDARLVLPHQSHRGGAHLRGGRVGGGGPRALCAARPRHHQGELRRQLRRAV</sequence>
<evidence type="ECO:0000256" key="1">
    <source>
        <dbReference type="SAM" id="MobiDB-lite"/>
    </source>
</evidence>
<protein>
    <submittedName>
        <fullName evidence="2">Uncharacterized protein</fullName>
    </submittedName>
</protein>
<feature type="compositionally biased region" description="Gly residues" evidence="1">
    <location>
        <begin position="252"/>
        <end position="263"/>
    </location>
</feature>
<feature type="compositionally biased region" description="Basic residues" evidence="1">
    <location>
        <begin position="241"/>
        <end position="251"/>
    </location>
</feature>
<feature type="compositionally biased region" description="Low complexity" evidence="1">
    <location>
        <begin position="36"/>
        <end position="49"/>
    </location>
</feature>
<reference evidence="2" key="1">
    <citation type="submission" date="2020-02" db="EMBL/GenBank/DDBJ databases">
        <authorList>
            <person name="Meier V. D."/>
        </authorList>
    </citation>
    <scope>NUCLEOTIDE SEQUENCE</scope>
    <source>
        <strain evidence="2">AVDCRST_MAG89</strain>
    </source>
</reference>
<gene>
    <name evidence="2" type="ORF">AVDCRST_MAG89-1573</name>
</gene>
<proteinExistence type="predicted"/>
<dbReference type="AlphaFoldDB" id="A0A6J4KZT5"/>
<feature type="non-terminal residue" evidence="2">
    <location>
        <position position="1"/>
    </location>
</feature>